<dbReference type="EMBL" id="CP000248">
    <property type="protein sequence ID" value="ABD27185.1"/>
    <property type="molecule type" value="Genomic_DNA"/>
</dbReference>
<evidence type="ECO:0000313" key="3">
    <source>
        <dbReference type="Proteomes" id="UP000009134"/>
    </source>
</evidence>
<dbReference type="KEGG" id="nar:Saro_2749"/>
<keyword evidence="1" id="KW-0175">Coiled coil</keyword>
<evidence type="ECO:0000256" key="1">
    <source>
        <dbReference type="SAM" id="Coils"/>
    </source>
</evidence>
<evidence type="ECO:0000313" key="2">
    <source>
        <dbReference type="EMBL" id="ABD27185.1"/>
    </source>
</evidence>
<dbReference type="RefSeq" id="WP_011446391.1">
    <property type="nucleotide sequence ID" value="NC_007794.1"/>
</dbReference>
<name>Q2G4N8_NOVAD</name>
<dbReference type="HOGENOM" id="CLU_2718342_0_0_5"/>
<proteinExistence type="predicted"/>
<organism evidence="2 3">
    <name type="scientific">Novosphingobium aromaticivorans (strain ATCC 700278 / DSM 12444 / CCUG 56034 / CIP 105152 / NBRC 16084 / F199)</name>
    <dbReference type="NCBI Taxonomy" id="279238"/>
    <lineage>
        <taxon>Bacteria</taxon>
        <taxon>Pseudomonadati</taxon>
        <taxon>Pseudomonadota</taxon>
        <taxon>Alphaproteobacteria</taxon>
        <taxon>Sphingomonadales</taxon>
        <taxon>Sphingomonadaceae</taxon>
        <taxon>Novosphingobium</taxon>
    </lineage>
</organism>
<dbReference type="Proteomes" id="UP000009134">
    <property type="component" value="Chromosome"/>
</dbReference>
<sequence>MKSADDPQDEIRRLREEKRELVEVINKMRDEIAEVQREGHREAARLVQGATRLLREENEELRQRLRQLGVKV</sequence>
<gene>
    <name evidence="2" type="ordered locus">Saro_2749</name>
</gene>
<protein>
    <submittedName>
        <fullName evidence="2">Uncharacterized protein</fullName>
    </submittedName>
</protein>
<accession>Q2G4N8</accession>
<feature type="coiled-coil region" evidence="1">
    <location>
        <begin position="11"/>
        <end position="71"/>
    </location>
</feature>
<dbReference type="AlphaFoldDB" id="Q2G4N8"/>
<keyword evidence="3" id="KW-1185">Reference proteome</keyword>
<reference evidence="3" key="1">
    <citation type="submission" date="2006-01" db="EMBL/GenBank/DDBJ databases">
        <title>Complete sequence of Novosphingobium aromaticivorans DSM 12444.</title>
        <authorList>
            <consortium name="US DOE Joint Genome Institute"/>
            <person name="Copeland A."/>
            <person name="Lucas S."/>
            <person name="Lapidus A."/>
            <person name="Barry K."/>
            <person name="Detter J.C."/>
            <person name="Glavina T."/>
            <person name="Hammon N."/>
            <person name="Israni S."/>
            <person name="Pitluck S."/>
            <person name="Chain P."/>
            <person name="Malfatti S."/>
            <person name="Shin M."/>
            <person name="Vergez L."/>
            <person name="Schmutz J."/>
            <person name="Larimer F."/>
            <person name="Land M."/>
            <person name="Kyrpides N."/>
            <person name="Ivanova N."/>
            <person name="Fredrickson J."/>
            <person name="Balkwill D."/>
            <person name="Romine M.F."/>
            <person name="Richardson P."/>
        </authorList>
    </citation>
    <scope>NUCLEOTIDE SEQUENCE [LARGE SCALE GENOMIC DNA]</scope>
    <source>
        <strain evidence="3">ATCC 700278 / DSM 12444 / CCUG 56034 / CIP 105152 / NBRC 16084 / F199</strain>
    </source>
</reference>